<proteinExistence type="predicted"/>
<keyword evidence="1" id="KW-0472">Membrane</keyword>
<protein>
    <submittedName>
        <fullName evidence="2">Uncharacterized protein</fullName>
    </submittedName>
</protein>
<dbReference type="AlphaFoldDB" id="A0A174HDQ5"/>
<evidence type="ECO:0000313" key="3">
    <source>
        <dbReference type="Proteomes" id="UP000095746"/>
    </source>
</evidence>
<evidence type="ECO:0000256" key="1">
    <source>
        <dbReference type="SAM" id="Phobius"/>
    </source>
</evidence>
<dbReference type="Proteomes" id="UP000095746">
    <property type="component" value="Unassembled WGS sequence"/>
</dbReference>
<organism evidence="2 3">
    <name type="scientific">Flavonifractor plautii</name>
    <name type="common">Fusobacterium plautii</name>
    <dbReference type="NCBI Taxonomy" id="292800"/>
    <lineage>
        <taxon>Bacteria</taxon>
        <taxon>Bacillati</taxon>
        <taxon>Bacillota</taxon>
        <taxon>Clostridia</taxon>
        <taxon>Eubacteriales</taxon>
        <taxon>Oscillospiraceae</taxon>
        <taxon>Flavonifractor</taxon>
    </lineage>
</organism>
<feature type="transmembrane region" description="Helical" evidence="1">
    <location>
        <begin position="82"/>
        <end position="104"/>
    </location>
</feature>
<evidence type="ECO:0000313" key="2">
    <source>
        <dbReference type="EMBL" id="CUO71466.1"/>
    </source>
</evidence>
<gene>
    <name evidence="2" type="ORF">ERS852411_02026</name>
</gene>
<accession>A0A174HDQ5</accession>
<keyword evidence="1" id="KW-0812">Transmembrane</keyword>
<name>A0A174HDQ5_FLAPL</name>
<sequence length="105" mass="12247">MDFQFTRRELDCLLKLRRKPRSWECLRKASKTDDDGLNIMLSRMEKLWYTKDGKAPNGSLIHLNQIGETVAQAEFDRRFDMYFTRVMALSALLVSIASFILSVVK</sequence>
<reference evidence="2 3" key="1">
    <citation type="submission" date="2015-09" db="EMBL/GenBank/DDBJ databases">
        <authorList>
            <consortium name="Pathogen Informatics"/>
        </authorList>
    </citation>
    <scope>NUCLEOTIDE SEQUENCE [LARGE SCALE GENOMIC DNA]</scope>
    <source>
        <strain evidence="2 3">2789STDY5608854</strain>
    </source>
</reference>
<dbReference type="EMBL" id="CYZT01000150">
    <property type="protein sequence ID" value="CUO71466.1"/>
    <property type="molecule type" value="Genomic_DNA"/>
</dbReference>
<keyword evidence="1" id="KW-1133">Transmembrane helix</keyword>